<sequence>MHLLDKRSTRALGNPRVLRIESELSGFIGPWSDFRLDSYFGGTVGSEWIKSENTRGDVFNMEFEVI</sequence>
<accession>A0A087GA86</accession>
<proteinExistence type="predicted"/>
<gene>
    <name evidence="1" type="ordered locus">AALP_Aa8g293600</name>
</gene>
<organism evidence="1 2">
    <name type="scientific">Arabis alpina</name>
    <name type="common">Alpine rock-cress</name>
    <dbReference type="NCBI Taxonomy" id="50452"/>
    <lineage>
        <taxon>Eukaryota</taxon>
        <taxon>Viridiplantae</taxon>
        <taxon>Streptophyta</taxon>
        <taxon>Embryophyta</taxon>
        <taxon>Tracheophyta</taxon>
        <taxon>Spermatophyta</taxon>
        <taxon>Magnoliopsida</taxon>
        <taxon>eudicotyledons</taxon>
        <taxon>Gunneridae</taxon>
        <taxon>Pentapetalae</taxon>
        <taxon>rosids</taxon>
        <taxon>malvids</taxon>
        <taxon>Brassicales</taxon>
        <taxon>Brassicaceae</taxon>
        <taxon>Arabideae</taxon>
        <taxon>Arabis</taxon>
    </lineage>
</organism>
<dbReference type="AlphaFoldDB" id="A0A087GA86"/>
<keyword evidence="2" id="KW-1185">Reference proteome</keyword>
<name>A0A087GA86_ARAAL</name>
<protein>
    <submittedName>
        <fullName evidence="1">Uncharacterized protein</fullName>
    </submittedName>
</protein>
<evidence type="ECO:0000313" key="1">
    <source>
        <dbReference type="EMBL" id="KFK26788.1"/>
    </source>
</evidence>
<dbReference type="Gramene" id="KFK26788">
    <property type="protein sequence ID" value="KFK26788"/>
    <property type="gene ID" value="AALP_AA8G293600"/>
</dbReference>
<reference evidence="2" key="1">
    <citation type="journal article" date="2015" name="Nat. Plants">
        <title>Genome expansion of Arabis alpina linked with retrotransposition and reduced symmetric DNA methylation.</title>
        <authorList>
            <person name="Willing E.M."/>
            <person name="Rawat V."/>
            <person name="Mandakova T."/>
            <person name="Maumus F."/>
            <person name="James G.V."/>
            <person name="Nordstroem K.J."/>
            <person name="Becker C."/>
            <person name="Warthmann N."/>
            <person name="Chica C."/>
            <person name="Szarzynska B."/>
            <person name="Zytnicki M."/>
            <person name="Albani M.C."/>
            <person name="Kiefer C."/>
            <person name="Bergonzi S."/>
            <person name="Castaings L."/>
            <person name="Mateos J.L."/>
            <person name="Berns M.C."/>
            <person name="Bujdoso N."/>
            <person name="Piofczyk T."/>
            <person name="de Lorenzo L."/>
            <person name="Barrero-Sicilia C."/>
            <person name="Mateos I."/>
            <person name="Piednoel M."/>
            <person name="Hagmann J."/>
            <person name="Chen-Min-Tao R."/>
            <person name="Iglesias-Fernandez R."/>
            <person name="Schuster S.C."/>
            <person name="Alonso-Blanco C."/>
            <person name="Roudier F."/>
            <person name="Carbonero P."/>
            <person name="Paz-Ares J."/>
            <person name="Davis S.J."/>
            <person name="Pecinka A."/>
            <person name="Quesneville H."/>
            <person name="Colot V."/>
            <person name="Lysak M.A."/>
            <person name="Weigel D."/>
            <person name="Coupland G."/>
            <person name="Schneeberger K."/>
        </authorList>
    </citation>
    <scope>NUCLEOTIDE SEQUENCE [LARGE SCALE GENOMIC DNA]</scope>
    <source>
        <strain evidence="2">cv. Pajares</strain>
    </source>
</reference>
<evidence type="ECO:0000313" key="2">
    <source>
        <dbReference type="Proteomes" id="UP000029120"/>
    </source>
</evidence>
<dbReference type="Proteomes" id="UP000029120">
    <property type="component" value="Chromosome 8"/>
</dbReference>
<dbReference type="EMBL" id="CM002876">
    <property type="protein sequence ID" value="KFK26788.1"/>
    <property type="molecule type" value="Genomic_DNA"/>
</dbReference>